<accession>A0A8H5CAS4</accession>
<comment type="caution">
    <text evidence="1">The sequence shown here is derived from an EMBL/GenBank/DDBJ whole genome shotgun (WGS) entry which is preliminary data.</text>
</comment>
<evidence type="ECO:0000313" key="1">
    <source>
        <dbReference type="EMBL" id="KAF5338284.1"/>
    </source>
</evidence>
<dbReference type="AlphaFoldDB" id="A0A8H5CAS4"/>
<evidence type="ECO:0000313" key="2">
    <source>
        <dbReference type="Proteomes" id="UP000518752"/>
    </source>
</evidence>
<protein>
    <submittedName>
        <fullName evidence="1">Uncharacterized protein</fullName>
    </submittedName>
</protein>
<dbReference type="EMBL" id="JAACJN010000578">
    <property type="protein sequence ID" value="KAF5338284.1"/>
    <property type="molecule type" value="Genomic_DNA"/>
</dbReference>
<proteinExistence type="predicted"/>
<sequence length="119" mass="13391">MHSLIATILLDIIVPKTSEQTVYFLAAFNGRTIDLVTKKTEAPGILSIATACVRHNTSFSRRRTIFGGWFTFLYYSYDIWVFLPDIEEVSGCAFDASRLAVEVFQRRWGSTGHAHGKSV</sequence>
<organism evidence="1 2">
    <name type="scientific">Collybiopsis confluens</name>
    <dbReference type="NCBI Taxonomy" id="2823264"/>
    <lineage>
        <taxon>Eukaryota</taxon>
        <taxon>Fungi</taxon>
        <taxon>Dikarya</taxon>
        <taxon>Basidiomycota</taxon>
        <taxon>Agaricomycotina</taxon>
        <taxon>Agaricomycetes</taxon>
        <taxon>Agaricomycetidae</taxon>
        <taxon>Agaricales</taxon>
        <taxon>Marasmiineae</taxon>
        <taxon>Omphalotaceae</taxon>
        <taxon>Collybiopsis</taxon>
    </lineage>
</organism>
<name>A0A8H5CAS4_9AGAR</name>
<gene>
    <name evidence="1" type="ORF">D9757_014911</name>
</gene>
<reference evidence="1 2" key="1">
    <citation type="journal article" date="2020" name="ISME J.">
        <title>Uncovering the hidden diversity of litter-decomposition mechanisms in mushroom-forming fungi.</title>
        <authorList>
            <person name="Floudas D."/>
            <person name="Bentzer J."/>
            <person name="Ahren D."/>
            <person name="Johansson T."/>
            <person name="Persson P."/>
            <person name="Tunlid A."/>
        </authorList>
    </citation>
    <scope>NUCLEOTIDE SEQUENCE [LARGE SCALE GENOMIC DNA]</scope>
    <source>
        <strain evidence="1 2">CBS 406.79</strain>
    </source>
</reference>
<dbReference type="Proteomes" id="UP000518752">
    <property type="component" value="Unassembled WGS sequence"/>
</dbReference>
<keyword evidence="2" id="KW-1185">Reference proteome</keyword>